<reference evidence="7" key="1">
    <citation type="submission" date="2022-10" db="EMBL/GenBank/DDBJ databases">
        <title>Tapping the CABI collections for fungal endophytes: first genome assemblies for Collariella, Neodidymelliopsis, Ascochyta clinopodiicola, Didymella pomorum, Didymosphaeria variabile, Neocosmospora piperis and Neocucurbitaria cava.</title>
        <authorList>
            <person name="Hill R."/>
        </authorList>
    </citation>
    <scope>NUCLEOTIDE SEQUENCE</scope>
    <source>
        <strain evidence="7">IMI 356815</strain>
    </source>
</reference>
<keyword evidence="3 7" id="KW-0689">Ribosomal protein</keyword>
<evidence type="ECO:0000256" key="2">
    <source>
        <dbReference type="ARBA" id="ARBA00005557"/>
    </source>
</evidence>
<evidence type="ECO:0000313" key="8">
    <source>
        <dbReference type="Proteomes" id="UP001140513"/>
    </source>
</evidence>
<dbReference type="OrthoDB" id="4136894at2759"/>
<evidence type="ECO:0000256" key="4">
    <source>
        <dbReference type="ARBA" id="ARBA00023128"/>
    </source>
</evidence>
<dbReference type="FunFam" id="3.40.30.10:FF:000260">
    <property type="entry name" value="Mitochondrial ribosomal protein L44"/>
    <property type="match status" value="1"/>
</dbReference>
<keyword evidence="8" id="KW-1185">Reference proteome</keyword>
<name>A0A9W8XAF5_9PLEO</name>
<keyword evidence="4" id="KW-0496">Mitochondrion</keyword>
<evidence type="ECO:0000256" key="3">
    <source>
        <dbReference type="ARBA" id="ARBA00022980"/>
    </source>
</evidence>
<dbReference type="PANTHER" id="PTHR28236">
    <property type="entry name" value="54S RIBOSOMAL PROTEIN L44, MITOCHONDRIAL"/>
    <property type="match status" value="1"/>
</dbReference>
<evidence type="ECO:0000256" key="1">
    <source>
        <dbReference type="ARBA" id="ARBA00004173"/>
    </source>
</evidence>
<accession>A0A9W8XAF5</accession>
<dbReference type="InterPro" id="IPR042776">
    <property type="entry name" value="Ribosomal_mL53_fung"/>
</dbReference>
<comment type="subcellular location">
    <subcellularLocation>
        <location evidence="1">Mitochondrion</location>
    </subcellularLocation>
</comment>
<dbReference type="RefSeq" id="XP_056065412.1">
    <property type="nucleotide sequence ID" value="XM_056220109.1"/>
</dbReference>
<dbReference type="GO" id="GO:0003735">
    <property type="term" value="F:structural constituent of ribosome"/>
    <property type="evidence" value="ECO:0007669"/>
    <property type="project" value="TreeGrafter"/>
</dbReference>
<evidence type="ECO:0000313" key="7">
    <source>
        <dbReference type="EMBL" id="KAJ4345248.1"/>
    </source>
</evidence>
<comment type="similarity">
    <text evidence="2">Belongs to the mitochondrion-specific ribosomal protein mL53 family.</text>
</comment>
<dbReference type="EMBL" id="JAPEUX010000009">
    <property type="protein sequence ID" value="KAJ4345248.1"/>
    <property type="molecule type" value="Genomic_DNA"/>
</dbReference>
<dbReference type="Gene3D" id="3.40.30.10">
    <property type="entry name" value="Glutaredoxin"/>
    <property type="match status" value="1"/>
</dbReference>
<dbReference type="PANTHER" id="PTHR28236:SF1">
    <property type="entry name" value="LARGE RIBOSOMAL SUBUNIT PROTEIN ML53"/>
    <property type="match status" value="1"/>
</dbReference>
<gene>
    <name evidence="7" type="primary">MRPL44</name>
    <name evidence="7" type="ORF">N0V89_011378</name>
</gene>
<proteinExistence type="inferred from homology"/>
<dbReference type="AlphaFoldDB" id="A0A9W8XAF5"/>
<keyword evidence="5" id="KW-0687">Ribonucleoprotein</keyword>
<organism evidence="7 8">
    <name type="scientific">Didymosphaeria variabile</name>
    <dbReference type="NCBI Taxonomy" id="1932322"/>
    <lineage>
        <taxon>Eukaryota</taxon>
        <taxon>Fungi</taxon>
        <taxon>Dikarya</taxon>
        <taxon>Ascomycota</taxon>
        <taxon>Pezizomycotina</taxon>
        <taxon>Dothideomycetes</taxon>
        <taxon>Pleosporomycetidae</taxon>
        <taxon>Pleosporales</taxon>
        <taxon>Massarineae</taxon>
        <taxon>Didymosphaeriaceae</taxon>
        <taxon>Didymosphaeria</taxon>
    </lineage>
</organism>
<dbReference type="GO" id="GO:0005762">
    <property type="term" value="C:mitochondrial large ribosomal subunit"/>
    <property type="evidence" value="ECO:0007669"/>
    <property type="project" value="TreeGrafter"/>
</dbReference>
<dbReference type="InterPro" id="IPR019716">
    <property type="entry name" value="Ribosomal_mL53"/>
</dbReference>
<comment type="caution">
    <text evidence="7">The sequence shown here is derived from an EMBL/GenBank/DDBJ whole genome shotgun (WGS) entry which is preliminary data.</text>
</comment>
<protein>
    <recommendedName>
        <fullName evidence="6">Large ribosomal subunit protein mL53</fullName>
    </recommendedName>
</protein>
<dbReference type="Proteomes" id="UP001140513">
    <property type="component" value="Unassembled WGS sequence"/>
</dbReference>
<evidence type="ECO:0000256" key="6">
    <source>
        <dbReference type="ARBA" id="ARBA00035180"/>
    </source>
</evidence>
<sequence length="98" mass="11308">MITRFLTDVRVKFNPFSPRAKPARLFLSLIPPNARADGMKVETKMLPRTSTEPATLDVKFKDGKELKLELDKMRIPEVMEEVDRHSRILARKEELTGN</sequence>
<evidence type="ECO:0000256" key="5">
    <source>
        <dbReference type="ARBA" id="ARBA00023274"/>
    </source>
</evidence>
<dbReference type="GeneID" id="80914908"/>
<dbReference type="Pfam" id="PF10780">
    <property type="entry name" value="MRP_L53"/>
    <property type="match status" value="1"/>
</dbReference>